<proteinExistence type="predicted"/>
<feature type="transmembrane region" description="Helical" evidence="1">
    <location>
        <begin position="167"/>
        <end position="189"/>
    </location>
</feature>
<evidence type="ECO:0000313" key="2">
    <source>
        <dbReference type="EMBL" id="HIZ09027.1"/>
    </source>
</evidence>
<dbReference type="Pfam" id="PF13346">
    <property type="entry name" value="ABC2_membrane_5"/>
    <property type="match status" value="1"/>
</dbReference>
<reference evidence="2" key="1">
    <citation type="journal article" date="2021" name="PeerJ">
        <title>Extensive microbial diversity within the chicken gut microbiome revealed by metagenomics and culture.</title>
        <authorList>
            <person name="Gilroy R."/>
            <person name="Ravi A."/>
            <person name="Getino M."/>
            <person name="Pursley I."/>
            <person name="Horton D.L."/>
            <person name="Alikhan N.F."/>
            <person name="Baker D."/>
            <person name="Gharbi K."/>
            <person name="Hall N."/>
            <person name="Watson M."/>
            <person name="Adriaenssens E.M."/>
            <person name="Foster-Nyarko E."/>
            <person name="Jarju S."/>
            <person name="Secka A."/>
            <person name="Antonio M."/>
            <person name="Oren A."/>
            <person name="Chaudhuri R.R."/>
            <person name="La Ragione R."/>
            <person name="Hildebrand F."/>
            <person name="Pallen M.J."/>
        </authorList>
    </citation>
    <scope>NUCLEOTIDE SEQUENCE</scope>
    <source>
        <strain evidence="2">CHK192-19661</strain>
    </source>
</reference>
<protein>
    <submittedName>
        <fullName evidence="2">ABC-2 transporter permease</fullName>
    </submittedName>
</protein>
<accession>A0A9D2IHA0</accession>
<organism evidence="2 3">
    <name type="scientific">Candidatus Borkfalkia avicola</name>
    <dbReference type="NCBI Taxonomy" id="2838503"/>
    <lineage>
        <taxon>Bacteria</taxon>
        <taxon>Bacillati</taxon>
        <taxon>Bacillota</taxon>
        <taxon>Clostridia</taxon>
        <taxon>Christensenellales</taxon>
        <taxon>Christensenellaceae</taxon>
        <taxon>Candidatus Borkfalkia</taxon>
    </lineage>
</organism>
<comment type="caution">
    <text evidence="2">The sequence shown here is derived from an EMBL/GenBank/DDBJ whole genome shotgun (WGS) entry which is preliminary data.</text>
</comment>
<reference evidence="2" key="2">
    <citation type="submission" date="2021-04" db="EMBL/GenBank/DDBJ databases">
        <authorList>
            <person name="Gilroy R."/>
        </authorList>
    </citation>
    <scope>NUCLEOTIDE SEQUENCE</scope>
    <source>
        <strain evidence="2">CHK192-19661</strain>
    </source>
</reference>
<evidence type="ECO:0000256" key="1">
    <source>
        <dbReference type="SAM" id="Phobius"/>
    </source>
</evidence>
<evidence type="ECO:0000313" key="3">
    <source>
        <dbReference type="Proteomes" id="UP000824025"/>
    </source>
</evidence>
<gene>
    <name evidence="2" type="ORF">H9726_00935</name>
</gene>
<keyword evidence="1" id="KW-0812">Transmembrane</keyword>
<feature type="transmembrane region" description="Helical" evidence="1">
    <location>
        <begin position="107"/>
        <end position="132"/>
    </location>
</feature>
<dbReference type="InterPro" id="IPR025699">
    <property type="entry name" value="ABC2_memb-like"/>
</dbReference>
<keyword evidence="1" id="KW-1133">Transmembrane helix</keyword>
<feature type="transmembrane region" description="Helical" evidence="1">
    <location>
        <begin position="12"/>
        <end position="30"/>
    </location>
</feature>
<dbReference type="Proteomes" id="UP000824025">
    <property type="component" value="Unassembled WGS sequence"/>
</dbReference>
<keyword evidence="1" id="KW-0472">Membrane</keyword>
<feature type="transmembrane region" description="Helical" evidence="1">
    <location>
        <begin position="77"/>
        <end position="101"/>
    </location>
</feature>
<sequence>MAGIFLKDFKNIRGQLVYYFVVFAVLAAVSLVTRNIYFMGGVSFLGVSFPLSAFAADEKDRWDSFALASGVTRAQLVAGRYILAWASIGVLLALAFALAAAGGLLGYASAAAILSFGGIGLIAAECVFPVLFKVGTEKARALYLVLIVAGVAASAAFSLLLELVEGAAAVLLFLPVAVGVAGAPLSLYISVRIYKNKDF</sequence>
<dbReference type="AlphaFoldDB" id="A0A9D2IHA0"/>
<name>A0A9D2IHA0_9FIRM</name>
<feature type="transmembrane region" description="Helical" evidence="1">
    <location>
        <begin position="141"/>
        <end position="161"/>
    </location>
</feature>
<dbReference type="EMBL" id="DXCF01000004">
    <property type="protein sequence ID" value="HIZ09027.1"/>
    <property type="molecule type" value="Genomic_DNA"/>
</dbReference>